<name>A0AAW2GTX2_9HYME</name>
<feature type="region of interest" description="Disordered" evidence="1">
    <location>
        <begin position="70"/>
        <end position="96"/>
    </location>
</feature>
<protein>
    <submittedName>
        <fullName evidence="2">Uncharacterized protein</fullName>
    </submittedName>
</protein>
<feature type="compositionally biased region" description="Basic and acidic residues" evidence="1">
    <location>
        <begin position="72"/>
        <end position="96"/>
    </location>
</feature>
<evidence type="ECO:0000313" key="2">
    <source>
        <dbReference type="EMBL" id="KAL0130700.1"/>
    </source>
</evidence>
<dbReference type="Proteomes" id="UP001430953">
    <property type="component" value="Unassembled WGS sequence"/>
</dbReference>
<accession>A0AAW2GTX2</accession>
<gene>
    <name evidence="2" type="ORF">PUN28_002377</name>
</gene>
<evidence type="ECO:0000256" key="1">
    <source>
        <dbReference type="SAM" id="MobiDB-lite"/>
    </source>
</evidence>
<proteinExistence type="predicted"/>
<comment type="caution">
    <text evidence="2">The sequence shown here is derived from an EMBL/GenBank/DDBJ whole genome shotgun (WGS) entry which is preliminary data.</text>
</comment>
<sequence length="96" mass="10794">MSEGTGDRRDNTQSDSDRKSRLCRALSIALSDVIRHSTNVDFRDRCFELSRSSNSSGVQTVLTADLLSILSQDDHPDHRKKQKDEAGKNTRNETSK</sequence>
<evidence type="ECO:0000313" key="3">
    <source>
        <dbReference type="Proteomes" id="UP001430953"/>
    </source>
</evidence>
<dbReference type="AlphaFoldDB" id="A0AAW2GTX2"/>
<dbReference type="EMBL" id="JADYXP020000002">
    <property type="protein sequence ID" value="KAL0130700.1"/>
    <property type="molecule type" value="Genomic_DNA"/>
</dbReference>
<feature type="region of interest" description="Disordered" evidence="1">
    <location>
        <begin position="1"/>
        <end position="20"/>
    </location>
</feature>
<reference evidence="2 3" key="1">
    <citation type="submission" date="2023-03" db="EMBL/GenBank/DDBJ databases">
        <title>High recombination rates correlate with genetic variation in Cardiocondyla obscurior ants.</title>
        <authorList>
            <person name="Errbii M."/>
        </authorList>
    </citation>
    <scope>NUCLEOTIDE SEQUENCE [LARGE SCALE GENOMIC DNA]</scope>
    <source>
        <strain evidence="2">Alpha-2009</strain>
        <tissue evidence="2">Whole body</tissue>
    </source>
</reference>
<organism evidence="2 3">
    <name type="scientific">Cardiocondyla obscurior</name>
    <dbReference type="NCBI Taxonomy" id="286306"/>
    <lineage>
        <taxon>Eukaryota</taxon>
        <taxon>Metazoa</taxon>
        <taxon>Ecdysozoa</taxon>
        <taxon>Arthropoda</taxon>
        <taxon>Hexapoda</taxon>
        <taxon>Insecta</taxon>
        <taxon>Pterygota</taxon>
        <taxon>Neoptera</taxon>
        <taxon>Endopterygota</taxon>
        <taxon>Hymenoptera</taxon>
        <taxon>Apocrita</taxon>
        <taxon>Aculeata</taxon>
        <taxon>Formicoidea</taxon>
        <taxon>Formicidae</taxon>
        <taxon>Myrmicinae</taxon>
        <taxon>Cardiocondyla</taxon>
    </lineage>
</organism>
<keyword evidence="3" id="KW-1185">Reference proteome</keyword>